<dbReference type="AlphaFoldDB" id="A0A6J6CPH1"/>
<keyword evidence="1" id="KW-0819">tRNA processing</keyword>
<gene>
    <name evidence="7" type="ORF">UFOPK1493_01137</name>
</gene>
<sequence length="91" mass="9463">MGPAVVRNTVRRRLRALLSRSEHTFALAPGWYLIGARPAVAGRSFEQLSSDVEALVASVRRAQAAATPSTPASTPASTAPTRSAGPHDPGS</sequence>
<evidence type="ECO:0000256" key="2">
    <source>
        <dbReference type="ARBA" id="ARBA00022722"/>
    </source>
</evidence>
<evidence type="ECO:0000256" key="6">
    <source>
        <dbReference type="SAM" id="MobiDB-lite"/>
    </source>
</evidence>
<evidence type="ECO:0000256" key="3">
    <source>
        <dbReference type="ARBA" id="ARBA00022759"/>
    </source>
</evidence>
<accession>A0A6J6CPH1</accession>
<evidence type="ECO:0000256" key="1">
    <source>
        <dbReference type="ARBA" id="ARBA00022694"/>
    </source>
</evidence>
<keyword evidence="5" id="KW-0694">RNA-binding</keyword>
<dbReference type="SUPFAM" id="SSF54211">
    <property type="entry name" value="Ribosomal protein S5 domain 2-like"/>
    <property type="match status" value="1"/>
</dbReference>
<dbReference type="InterPro" id="IPR000100">
    <property type="entry name" value="RNase_P"/>
</dbReference>
<dbReference type="EMBL" id="CAEZSR010000031">
    <property type="protein sequence ID" value="CAB4552043.1"/>
    <property type="molecule type" value="Genomic_DNA"/>
</dbReference>
<dbReference type="Pfam" id="PF00825">
    <property type="entry name" value="Ribonuclease_P"/>
    <property type="match status" value="1"/>
</dbReference>
<dbReference type="InterPro" id="IPR014721">
    <property type="entry name" value="Ribsml_uS5_D2-typ_fold_subgr"/>
</dbReference>
<feature type="region of interest" description="Disordered" evidence="6">
    <location>
        <begin position="62"/>
        <end position="91"/>
    </location>
</feature>
<name>A0A6J6CPH1_9ZZZZ</name>
<evidence type="ECO:0000256" key="4">
    <source>
        <dbReference type="ARBA" id="ARBA00022801"/>
    </source>
</evidence>
<keyword evidence="4" id="KW-0378">Hydrolase</keyword>
<organism evidence="7">
    <name type="scientific">freshwater metagenome</name>
    <dbReference type="NCBI Taxonomy" id="449393"/>
    <lineage>
        <taxon>unclassified sequences</taxon>
        <taxon>metagenomes</taxon>
        <taxon>ecological metagenomes</taxon>
    </lineage>
</organism>
<dbReference type="InterPro" id="IPR020568">
    <property type="entry name" value="Ribosomal_Su5_D2-typ_SF"/>
</dbReference>
<dbReference type="GO" id="GO:0000049">
    <property type="term" value="F:tRNA binding"/>
    <property type="evidence" value="ECO:0007669"/>
    <property type="project" value="InterPro"/>
</dbReference>
<dbReference type="Gene3D" id="3.30.230.10">
    <property type="match status" value="1"/>
</dbReference>
<keyword evidence="3" id="KW-0255">Endonuclease</keyword>
<protein>
    <submittedName>
        <fullName evidence="7">Unannotated protein</fullName>
    </submittedName>
</protein>
<reference evidence="7" key="1">
    <citation type="submission" date="2020-05" db="EMBL/GenBank/DDBJ databases">
        <authorList>
            <person name="Chiriac C."/>
            <person name="Salcher M."/>
            <person name="Ghai R."/>
            <person name="Kavagutti S V."/>
        </authorList>
    </citation>
    <scope>NUCLEOTIDE SEQUENCE</scope>
</reference>
<proteinExistence type="predicted"/>
<evidence type="ECO:0000313" key="7">
    <source>
        <dbReference type="EMBL" id="CAB4552043.1"/>
    </source>
</evidence>
<dbReference type="GO" id="GO:0004526">
    <property type="term" value="F:ribonuclease P activity"/>
    <property type="evidence" value="ECO:0007669"/>
    <property type="project" value="InterPro"/>
</dbReference>
<feature type="compositionally biased region" description="Low complexity" evidence="6">
    <location>
        <begin position="62"/>
        <end position="84"/>
    </location>
</feature>
<dbReference type="GO" id="GO:0008033">
    <property type="term" value="P:tRNA processing"/>
    <property type="evidence" value="ECO:0007669"/>
    <property type="project" value="UniProtKB-KW"/>
</dbReference>
<evidence type="ECO:0000256" key="5">
    <source>
        <dbReference type="ARBA" id="ARBA00022884"/>
    </source>
</evidence>
<keyword evidence="2" id="KW-0540">Nuclease</keyword>